<keyword evidence="5" id="KW-0239">DNA-directed DNA polymerase</keyword>
<dbReference type="PANTHER" id="PTHR11276">
    <property type="entry name" value="DNA POLYMERASE TYPE-X FAMILY MEMBER"/>
    <property type="match status" value="1"/>
</dbReference>
<keyword evidence="4 5" id="KW-0548">Nucleotidyltransferase</keyword>
<dbReference type="InterPro" id="IPR029398">
    <property type="entry name" value="PolB_thumb"/>
</dbReference>
<dbReference type="AlphaFoldDB" id="A0AA35RTV2"/>
<dbReference type="GO" id="GO:0006284">
    <property type="term" value="P:base-excision repair"/>
    <property type="evidence" value="ECO:0007669"/>
    <property type="project" value="TreeGrafter"/>
</dbReference>
<dbReference type="PANTHER" id="PTHR11276:SF42">
    <property type="entry name" value="DNA POLYMERASE BETA"/>
    <property type="match status" value="1"/>
</dbReference>
<name>A0AA35RTV2_GEOBA</name>
<dbReference type="Pfam" id="PF14791">
    <property type="entry name" value="DNA_pol_B_thumb"/>
    <property type="match status" value="1"/>
</dbReference>
<evidence type="ECO:0000256" key="3">
    <source>
        <dbReference type="ARBA" id="ARBA00022679"/>
    </source>
</evidence>
<comment type="catalytic activity">
    <reaction evidence="5">
        <text>DNA(n) + a 2'-deoxyribonucleoside 5'-triphosphate = DNA(n+1) + diphosphate</text>
        <dbReference type="Rhea" id="RHEA:22508"/>
        <dbReference type="Rhea" id="RHEA-COMP:17339"/>
        <dbReference type="Rhea" id="RHEA-COMP:17340"/>
        <dbReference type="ChEBI" id="CHEBI:33019"/>
        <dbReference type="ChEBI" id="CHEBI:61560"/>
        <dbReference type="ChEBI" id="CHEBI:173112"/>
        <dbReference type="EC" id="2.7.7.7"/>
    </reaction>
</comment>
<comment type="function">
    <text evidence="5">DNA polymerase that functions in several pathways of DNA repair. Involved in base excision repair (BER) responsible for repair of lesions that give rise to abasic (AP) sites in DNA. Also contributes to DNA double-strand break repair by non-homologous end joining and homologous recombination. Has both template-dependent and template-independent (terminal transferase) DNA polymerase activities. Has also a 5'-deoxyribose-5-phosphate lyase (dRP lyase) activity.</text>
</comment>
<dbReference type="InterPro" id="IPR019843">
    <property type="entry name" value="DNA_pol-X_BS"/>
</dbReference>
<dbReference type="Gene3D" id="3.30.460.10">
    <property type="entry name" value="Beta Polymerase, domain 2"/>
    <property type="match status" value="1"/>
</dbReference>
<dbReference type="InterPro" id="IPR022312">
    <property type="entry name" value="DNA_pol_X"/>
</dbReference>
<protein>
    <recommendedName>
        <fullName evidence="5">DNA polymerase</fullName>
        <ecNumber evidence="5">2.7.7.7</ecNumber>
    </recommendedName>
</protein>
<evidence type="ECO:0000313" key="7">
    <source>
        <dbReference type="EMBL" id="CAI8017615.1"/>
    </source>
</evidence>
<dbReference type="PRINTS" id="PR00870">
    <property type="entry name" value="DNAPOLXBETA"/>
</dbReference>
<evidence type="ECO:0000313" key="8">
    <source>
        <dbReference type="Proteomes" id="UP001174909"/>
    </source>
</evidence>
<keyword evidence="8" id="KW-1185">Reference proteome</keyword>
<sequence>MDKLNHHQKIGVKYFHDFQKRISRAEMVELRDIALSHVAKEDEKFVAEVCGSFRRGAESSGDIDIILGHPDYTSESKKKPPYIRRVVQRMEAAGFVSDSLSLGESKFMGVCSLPKSEDSPQPAFRRIDIRIVPMDQFYTYIHTSLSPSAQYYFGILYFTGSDMFNKEMRQRALDKGFTLNEYCIRPVGATGIPGESIPVESEEEVFAVIDFPYKTPSERNFGK</sequence>
<dbReference type="GO" id="GO:0005634">
    <property type="term" value="C:nucleus"/>
    <property type="evidence" value="ECO:0007669"/>
    <property type="project" value="UniProtKB-SubCell"/>
</dbReference>
<accession>A0AA35RTV2</accession>
<comment type="subcellular location">
    <subcellularLocation>
        <location evidence="5">Nucleus</location>
    </subcellularLocation>
</comment>
<dbReference type="FunFam" id="3.30.210.10:FF:000002">
    <property type="entry name" value="DNA polymerase"/>
    <property type="match status" value="1"/>
</dbReference>
<comment type="similarity">
    <text evidence="1 5">Belongs to the DNA polymerase type-X family.</text>
</comment>
<evidence type="ECO:0000259" key="6">
    <source>
        <dbReference type="SMART" id="SM00483"/>
    </source>
</evidence>
<evidence type="ECO:0000256" key="4">
    <source>
        <dbReference type="ARBA" id="ARBA00022695"/>
    </source>
</evidence>
<keyword evidence="5" id="KW-0234">DNA repair</keyword>
<dbReference type="GO" id="GO:0003677">
    <property type="term" value="F:DNA binding"/>
    <property type="evidence" value="ECO:0007669"/>
    <property type="project" value="UniProtKB-UniRule"/>
</dbReference>
<dbReference type="GO" id="GO:0006303">
    <property type="term" value="P:double-strand break repair via nonhomologous end joining"/>
    <property type="evidence" value="ECO:0007669"/>
    <property type="project" value="TreeGrafter"/>
</dbReference>
<gene>
    <name evidence="7" type="ORF">GBAR_LOCUS10673</name>
</gene>
<dbReference type="PRINTS" id="PR00869">
    <property type="entry name" value="DNAPOLX"/>
</dbReference>
<keyword evidence="3 5" id="KW-0808">Transferase</keyword>
<dbReference type="InterPro" id="IPR002054">
    <property type="entry name" value="DNA-dir_DNA_pol_X"/>
</dbReference>
<dbReference type="Gene3D" id="3.30.210.10">
    <property type="entry name" value="DNA polymerase, thumb domain"/>
    <property type="match status" value="1"/>
</dbReference>
<dbReference type="GO" id="GO:0003887">
    <property type="term" value="F:DNA-directed DNA polymerase activity"/>
    <property type="evidence" value="ECO:0007669"/>
    <property type="project" value="UniProtKB-UniRule"/>
</dbReference>
<keyword evidence="2" id="KW-0237">DNA synthesis</keyword>
<dbReference type="InterPro" id="IPR028207">
    <property type="entry name" value="DNA_pol_B_palm_palm"/>
</dbReference>
<evidence type="ECO:0000256" key="1">
    <source>
        <dbReference type="ARBA" id="ARBA00008323"/>
    </source>
</evidence>
<keyword evidence="5" id="KW-0539">Nucleus</keyword>
<reference evidence="7" key="1">
    <citation type="submission" date="2023-03" db="EMBL/GenBank/DDBJ databases">
        <authorList>
            <person name="Steffen K."/>
            <person name="Cardenas P."/>
        </authorList>
    </citation>
    <scope>NUCLEOTIDE SEQUENCE</scope>
</reference>
<evidence type="ECO:0000256" key="2">
    <source>
        <dbReference type="ARBA" id="ARBA00022634"/>
    </source>
</evidence>
<dbReference type="Pfam" id="PF14792">
    <property type="entry name" value="DNA_pol_B_palm"/>
    <property type="match status" value="1"/>
</dbReference>
<feature type="domain" description="DNA-directed DNA polymerase X" evidence="6">
    <location>
        <begin position="1"/>
        <end position="220"/>
    </location>
</feature>
<dbReference type="SMART" id="SM00483">
    <property type="entry name" value="POLXc"/>
    <property type="match status" value="1"/>
</dbReference>
<organism evidence="7 8">
    <name type="scientific">Geodia barretti</name>
    <name type="common">Barrett's horny sponge</name>
    <dbReference type="NCBI Taxonomy" id="519541"/>
    <lineage>
        <taxon>Eukaryota</taxon>
        <taxon>Metazoa</taxon>
        <taxon>Porifera</taxon>
        <taxon>Demospongiae</taxon>
        <taxon>Heteroscleromorpha</taxon>
        <taxon>Tetractinellida</taxon>
        <taxon>Astrophorina</taxon>
        <taxon>Geodiidae</taxon>
        <taxon>Geodia</taxon>
    </lineage>
</organism>
<dbReference type="EC" id="2.7.7.7" evidence="5"/>
<dbReference type="SUPFAM" id="SSF81301">
    <property type="entry name" value="Nucleotidyltransferase"/>
    <property type="match status" value="1"/>
</dbReference>
<dbReference type="EMBL" id="CASHTH010001645">
    <property type="protein sequence ID" value="CAI8017615.1"/>
    <property type="molecule type" value="Genomic_DNA"/>
</dbReference>
<comment type="caution">
    <text evidence="7">The sequence shown here is derived from an EMBL/GenBank/DDBJ whole genome shotgun (WGS) entry which is preliminary data.</text>
</comment>
<dbReference type="Proteomes" id="UP001174909">
    <property type="component" value="Unassembled WGS sequence"/>
</dbReference>
<dbReference type="PROSITE" id="PS00522">
    <property type="entry name" value="DNA_POLYMERASE_X"/>
    <property type="match status" value="1"/>
</dbReference>
<keyword evidence="5" id="KW-0227">DNA damage</keyword>
<proteinExistence type="inferred from homology"/>
<dbReference type="InterPro" id="IPR037160">
    <property type="entry name" value="DNA_Pol_thumb_sf"/>
</dbReference>
<dbReference type="CDD" id="cd00141">
    <property type="entry name" value="NT_POLXc"/>
    <property type="match status" value="1"/>
</dbReference>
<evidence type="ECO:0000256" key="5">
    <source>
        <dbReference type="RuleBase" id="RU366014"/>
    </source>
</evidence>
<dbReference type="InterPro" id="IPR002008">
    <property type="entry name" value="DNA_pol_X_beta-like"/>
</dbReference>
<dbReference type="GO" id="GO:0046872">
    <property type="term" value="F:metal ion binding"/>
    <property type="evidence" value="ECO:0007669"/>
    <property type="project" value="UniProtKB-UniRule"/>
</dbReference>
<dbReference type="InterPro" id="IPR043519">
    <property type="entry name" value="NT_sf"/>
</dbReference>